<dbReference type="InterPro" id="IPR046540">
    <property type="entry name" value="DMFA2_C"/>
</dbReference>
<dbReference type="EMBL" id="BNBO01000020">
    <property type="protein sequence ID" value="GHH73702.1"/>
    <property type="molecule type" value="Genomic_DNA"/>
</dbReference>
<dbReference type="RefSeq" id="WP_190212106.1">
    <property type="nucleotide sequence ID" value="NZ_BNBO01000020.1"/>
</dbReference>
<reference evidence="2" key="1">
    <citation type="journal article" date="2014" name="Int. J. Syst. Evol. Microbiol.">
        <title>Complete genome sequence of Corynebacterium casei LMG S-19264T (=DSM 44701T), isolated from a smear-ripened cheese.</title>
        <authorList>
            <consortium name="US DOE Joint Genome Institute (JGI-PGF)"/>
            <person name="Walter F."/>
            <person name="Albersmeier A."/>
            <person name="Kalinowski J."/>
            <person name="Ruckert C."/>
        </authorList>
    </citation>
    <scope>NUCLEOTIDE SEQUENCE</scope>
    <source>
        <strain evidence="2">JCM 4646</strain>
    </source>
</reference>
<reference evidence="2" key="2">
    <citation type="submission" date="2020-09" db="EMBL/GenBank/DDBJ databases">
        <authorList>
            <person name="Sun Q."/>
            <person name="Ohkuma M."/>
        </authorList>
    </citation>
    <scope>NUCLEOTIDE SEQUENCE</scope>
    <source>
        <strain evidence="2">JCM 4646</strain>
    </source>
</reference>
<dbReference type="Proteomes" id="UP000617734">
    <property type="component" value="Unassembled WGS sequence"/>
</dbReference>
<evidence type="ECO:0000313" key="3">
    <source>
        <dbReference type="Proteomes" id="UP000617734"/>
    </source>
</evidence>
<name>A0A919FW56_9ACTN</name>
<feature type="domain" description="N,N-dimethylformamidase beta subunit-like C-terminal" evidence="1">
    <location>
        <begin position="51"/>
        <end position="383"/>
    </location>
</feature>
<dbReference type="InterPro" id="IPR029062">
    <property type="entry name" value="Class_I_gatase-like"/>
</dbReference>
<dbReference type="SUPFAM" id="SSF52317">
    <property type="entry name" value="Class I glutamine amidotransferase-like"/>
    <property type="match status" value="1"/>
</dbReference>
<keyword evidence="3" id="KW-1185">Reference proteome</keyword>
<dbReference type="AlphaFoldDB" id="A0A919FW56"/>
<organism evidence="2 3">
    <name type="scientific">Kitasatospora indigofera</name>
    <dbReference type="NCBI Taxonomy" id="67307"/>
    <lineage>
        <taxon>Bacteria</taxon>
        <taxon>Bacillati</taxon>
        <taxon>Actinomycetota</taxon>
        <taxon>Actinomycetes</taxon>
        <taxon>Kitasatosporales</taxon>
        <taxon>Streptomycetaceae</taxon>
        <taxon>Kitasatospora</taxon>
    </lineage>
</organism>
<sequence length="638" mass="66986">MALVAHAAATSCKQGGTLRFTVAGPGPGLVVVEDAVDGRPVHRAEVSAGPWDLAVPPHWRSSLYRAVFTPGAGEESEVWFVVRPAEPGVRSRILLSVPFATWQAYNRAGVPGEGLYWTEDPDRAARAGFDRPGGGPPPERWEAGLMRWLRRHGPDVEYCSNLDLHLDPQALLPYQLLVVNGHDEYWTWEMRDRVEGFVAAGGNLAVFGANTAWWQMRLEDGGRTMVCYRDAVADPMAAVAPERATVEWSSHPVNRPENSLTGLSFRQGAGCWGPGMPQMYREAYTTAFAGHWVFEGTGLADGDTFARGGLGYETDAAELDFTDGVPAATGRDGTPASFTVLATADLRHWDAYGQGGWAVMGVFDSGAGTVFNAGTVNWGAALDDPVVHRITRNVLTRLAAPPRTDRWTAIGAAHGATALAGAGAWLFAAQPDGTLGVRPSGPQNLPLRPLGPAPGIVALAAPREAVTGGPLHLYAADGAGRLLLRPARPEAAGWTPAGRCPAGTRALAVCDGLLYALDGSGALWSAPQGLPAGSTAREWTRLAPPSRLVALTAVNGRLYAVTAEDVLLHRRPGPAQEWQELGPAGGSVLLAGQAGRLVGLGVDGVLRTRGVLPAQGAGPAPGAARPAVVAGALDRSRA</sequence>
<dbReference type="Pfam" id="PF20254">
    <property type="entry name" value="DMFA2_C"/>
    <property type="match status" value="1"/>
</dbReference>
<proteinExistence type="predicted"/>
<comment type="caution">
    <text evidence="2">The sequence shown here is derived from an EMBL/GenBank/DDBJ whole genome shotgun (WGS) entry which is preliminary data.</text>
</comment>
<gene>
    <name evidence="2" type="ORF">GCM10018781_38710</name>
</gene>
<dbReference type="GeneID" id="95354275"/>
<evidence type="ECO:0000313" key="2">
    <source>
        <dbReference type="EMBL" id="GHH73702.1"/>
    </source>
</evidence>
<evidence type="ECO:0000259" key="1">
    <source>
        <dbReference type="Pfam" id="PF20254"/>
    </source>
</evidence>
<accession>A0A919FW56</accession>
<protein>
    <recommendedName>
        <fullName evidence="1">N,N-dimethylformamidase beta subunit-like C-terminal domain-containing protein</fullName>
    </recommendedName>
</protein>